<dbReference type="PANTHER" id="PTHR43581:SF2">
    <property type="entry name" value="EXCINUCLEASE ATPASE SUBUNIT"/>
    <property type="match status" value="1"/>
</dbReference>
<evidence type="ECO:0000313" key="4">
    <source>
        <dbReference type="EMBL" id="OBU65293.1"/>
    </source>
</evidence>
<proteinExistence type="predicted"/>
<dbReference type="InterPro" id="IPR034139">
    <property type="entry name" value="TOPRIM_OLD"/>
</dbReference>
<accession>A0A1A6XQS4</accession>
<dbReference type="InterPro" id="IPR041685">
    <property type="entry name" value="AAA_GajA/Old/RecF-like"/>
</dbReference>
<dbReference type="Proteomes" id="UP000092256">
    <property type="component" value="Unassembled WGS sequence"/>
</dbReference>
<dbReference type="OrthoDB" id="3322489at2"/>
<evidence type="ECO:0000259" key="3">
    <source>
        <dbReference type="Pfam" id="PF20469"/>
    </source>
</evidence>
<dbReference type="InterPro" id="IPR051396">
    <property type="entry name" value="Bact_Antivir_Def_Nuclease"/>
</dbReference>
<dbReference type="Pfam" id="PF20469">
    <property type="entry name" value="OLD-like_TOPRIM"/>
    <property type="match status" value="1"/>
</dbReference>
<dbReference type="PANTHER" id="PTHR43581">
    <property type="entry name" value="ATP/GTP PHOSPHATASE"/>
    <property type="match status" value="1"/>
</dbReference>
<comment type="caution">
    <text evidence="4">The sequence shown here is derived from an EMBL/GenBank/DDBJ whole genome shotgun (WGS) entry which is preliminary data.</text>
</comment>
<feature type="domain" description="OLD protein-like TOPRIM" evidence="3">
    <location>
        <begin position="369"/>
        <end position="432"/>
    </location>
</feature>
<dbReference type="Pfam" id="PF13175">
    <property type="entry name" value="AAA_15"/>
    <property type="match status" value="1"/>
</dbReference>
<feature type="region of interest" description="Disordered" evidence="1">
    <location>
        <begin position="238"/>
        <end position="259"/>
    </location>
</feature>
<evidence type="ECO:0000313" key="5">
    <source>
        <dbReference type="Proteomes" id="UP000092256"/>
    </source>
</evidence>
<evidence type="ECO:0000256" key="1">
    <source>
        <dbReference type="SAM" id="MobiDB-lite"/>
    </source>
</evidence>
<dbReference type="CDD" id="cd01026">
    <property type="entry name" value="TOPRIM_OLD"/>
    <property type="match status" value="1"/>
</dbReference>
<dbReference type="EMBL" id="LYVJ01000011">
    <property type="protein sequence ID" value="OBU65293.1"/>
    <property type="molecule type" value="Genomic_DNA"/>
</dbReference>
<sequence length="543" mass="60950">MSHGSAEGRLKIEDFPGEQCDASCAPEIELQTYVFENPPARQWLHTEESTGRTYIRERWRWDEVGKDPKRQGHRVDGHDWDEKVPWGAPSVANSRRPIPHHVDAFDRPEEQGAKITAILSEILLQKATQKEGDEASAIDTLAAKVRELQRKIVKDAADEIEGLELSLSGYMSEIFIGFRVTLDARTEEVSERSVGIFNTKPLLRMGPEHGHLAPLKKQGSGARRTLLWSALKIATERASANPRKQSKAKSAQTDETLADDGIQSYSRPHVLLLDEPEICLHPTAVRDACRVLYDLAQDGTGWQVMVTTHSPAFIDISRDNTTVVRVERTETGAICGTTVFRPERVGLSDDDKETLKYLNQWDPYVAELFFGGRTILVEGDTEYSAFREIVEADRKAYRDVHVVRARGKYIIPILAKIMNHFGGHYAVLHDTDRPKTYKGSANSAWKANETILNVCAAAPKSARVRLAASLIDFEHAIFGVKAAAEKPFNTVRRIRENAFVRGAVEEVLRYLLFERDEPPIDTIVEWKSVEELEASVLAFDDVG</sequence>
<dbReference type="SUPFAM" id="SSF52540">
    <property type="entry name" value="P-loop containing nucleoside triphosphate hydrolases"/>
    <property type="match status" value="1"/>
</dbReference>
<evidence type="ECO:0000259" key="2">
    <source>
        <dbReference type="Pfam" id="PF13175"/>
    </source>
</evidence>
<dbReference type="AlphaFoldDB" id="A0A1A6XQS4"/>
<feature type="domain" description="Endonuclease GajA/Old nuclease/RecF-like AAA" evidence="2">
    <location>
        <begin position="109"/>
        <end position="314"/>
    </location>
</feature>
<gene>
    <name evidence="4" type="ORF">A9K58_14505</name>
</gene>
<protein>
    <submittedName>
        <fullName evidence="4">Uncharacterized protein</fullName>
    </submittedName>
</protein>
<dbReference type="InterPro" id="IPR027417">
    <property type="entry name" value="P-loop_NTPase"/>
</dbReference>
<reference evidence="4 5" key="1">
    <citation type="submission" date="2016-05" db="EMBL/GenBank/DDBJ databases">
        <title>Draft Genome Sequences of Stenotrophomonas maltophilia Strains Sm32COP, Sm41DVV, Sm46PAILV, SmF3, SmF22, SmSOFb1 and SmCVFa1, Isolated from Different Manures, in France.</title>
        <authorList>
            <person name="Nazaret S."/>
            <person name="Bodilis J."/>
        </authorList>
    </citation>
    <scope>NUCLEOTIDE SEQUENCE [LARGE SCALE GENOMIC DNA]</scope>
    <source>
        <strain evidence="4 5">Sm46PAILV</strain>
    </source>
</reference>
<name>A0A1A6XQS4_STEMA</name>
<organism evidence="4 5">
    <name type="scientific">Stenotrophomonas maltophilia</name>
    <name type="common">Pseudomonas maltophilia</name>
    <name type="synonym">Xanthomonas maltophilia</name>
    <dbReference type="NCBI Taxonomy" id="40324"/>
    <lineage>
        <taxon>Bacteria</taxon>
        <taxon>Pseudomonadati</taxon>
        <taxon>Pseudomonadota</taxon>
        <taxon>Gammaproteobacteria</taxon>
        <taxon>Lysobacterales</taxon>
        <taxon>Lysobacteraceae</taxon>
        <taxon>Stenotrophomonas</taxon>
        <taxon>Stenotrophomonas maltophilia group</taxon>
    </lineage>
</organism>
<dbReference type="Gene3D" id="3.40.50.300">
    <property type="entry name" value="P-loop containing nucleotide triphosphate hydrolases"/>
    <property type="match status" value="1"/>
</dbReference>